<dbReference type="InterPro" id="IPR016169">
    <property type="entry name" value="FAD-bd_PCMH_sub2"/>
</dbReference>
<feature type="region of interest" description="Disordered" evidence="11">
    <location>
        <begin position="1"/>
        <end position="61"/>
    </location>
</feature>
<dbReference type="GO" id="GO:0008720">
    <property type="term" value="F:D-lactate dehydrogenase (NAD+) activity"/>
    <property type="evidence" value="ECO:0007669"/>
    <property type="project" value="TreeGrafter"/>
</dbReference>
<dbReference type="InterPro" id="IPR006094">
    <property type="entry name" value="Oxid_FAD_bind_N"/>
</dbReference>
<evidence type="ECO:0000259" key="12">
    <source>
        <dbReference type="PROSITE" id="PS51387"/>
    </source>
</evidence>
<dbReference type="Pfam" id="PF01565">
    <property type="entry name" value="FAD_binding_4"/>
    <property type="match status" value="1"/>
</dbReference>
<proteinExistence type="inferred from homology"/>
<dbReference type="SUPFAM" id="SSF55103">
    <property type="entry name" value="FAD-linked oxidases, C-terminal domain"/>
    <property type="match status" value="1"/>
</dbReference>
<dbReference type="Gene3D" id="3.30.465.10">
    <property type="match status" value="1"/>
</dbReference>
<comment type="similarity">
    <text evidence="3">Belongs to the FAD-binding oxidoreductase/transferase type 4 family.</text>
</comment>
<dbReference type="AlphaFoldDB" id="A0A2S5BG01"/>
<dbReference type="InterPro" id="IPR016164">
    <property type="entry name" value="FAD-linked_Oxase-like_C"/>
</dbReference>
<dbReference type="InterPro" id="IPR016166">
    <property type="entry name" value="FAD-bd_PCMH"/>
</dbReference>
<comment type="cofactor">
    <cofactor evidence="1">
        <name>FAD</name>
        <dbReference type="ChEBI" id="CHEBI:57692"/>
    </cofactor>
</comment>
<dbReference type="OrthoDB" id="7786253at2759"/>
<dbReference type="Pfam" id="PF02913">
    <property type="entry name" value="FAD-oxidase_C"/>
    <property type="match status" value="1"/>
</dbReference>
<evidence type="ECO:0000256" key="8">
    <source>
        <dbReference type="ARBA" id="ARBA00023128"/>
    </source>
</evidence>
<dbReference type="InterPro" id="IPR016171">
    <property type="entry name" value="Vanillyl_alc_oxidase_C-sub2"/>
</dbReference>
<dbReference type="FunFam" id="1.10.45.10:FF:000001">
    <property type="entry name" value="D-lactate dehydrogenase mitochondrial"/>
    <property type="match status" value="1"/>
</dbReference>
<dbReference type="EMBL" id="PJQD01000013">
    <property type="protein sequence ID" value="POY75690.1"/>
    <property type="molecule type" value="Genomic_DNA"/>
</dbReference>
<evidence type="ECO:0000256" key="9">
    <source>
        <dbReference type="ARBA" id="ARBA00038897"/>
    </source>
</evidence>
<dbReference type="GO" id="GO:1903457">
    <property type="term" value="P:lactate catabolic process"/>
    <property type="evidence" value="ECO:0007669"/>
    <property type="project" value="TreeGrafter"/>
</dbReference>
<dbReference type="Proteomes" id="UP000237144">
    <property type="component" value="Unassembled WGS sequence"/>
</dbReference>
<dbReference type="InterPro" id="IPR036318">
    <property type="entry name" value="FAD-bd_PCMH-like_sf"/>
</dbReference>
<evidence type="ECO:0000256" key="3">
    <source>
        <dbReference type="ARBA" id="ARBA00008000"/>
    </source>
</evidence>
<dbReference type="SUPFAM" id="SSF56176">
    <property type="entry name" value="FAD-binding/transporter-associated domain-like"/>
    <property type="match status" value="1"/>
</dbReference>
<dbReference type="GO" id="GO:0071949">
    <property type="term" value="F:FAD binding"/>
    <property type="evidence" value="ECO:0007669"/>
    <property type="project" value="InterPro"/>
</dbReference>
<keyword evidence="5" id="KW-0274">FAD</keyword>
<evidence type="ECO:0000256" key="11">
    <source>
        <dbReference type="SAM" id="MobiDB-lite"/>
    </source>
</evidence>
<name>A0A2S5BG01_9BASI</name>
<dbReference type="EC" id="1.1.2.4" evidence="9"/>
<evidence type="ECO:0000313" key="14">
    <source>
        <dbReference type="Proteomes" id="UP000237144"/>
    </source>
</evidence>
<dbReference type="Gene3D" id="3.30.70.2740">
    <property type="match status" value="1"/>
</dbReference>
<comment type="subcellular location">
    <subcellularLocation>
        <location evidence="2">Mitochondrion</location>
    </subcellularLocation>
</comment>
<evidence type="ECO:0000256" key="6">
    <source>
        <dbReference type="ARBA" id="ARBA00022946"/>
    </source>
</evidence>
<dbReference type="PROSITE" id="PS51387">
    <property type="entry name" value="FAD_PCMH"/>
    <property type="match status" value="1"/>
</dbReference>
<dbReference type="GO" id="GO:0004458">
    <property type="term" value="F:D-lactate dehydrogenase (cytochrome) activity"/>
    <property type="evidence" value="ECO:0007669"/>
    <property type="project" value="UniProtKB-EC"/>
</dbReference>
<comment type="catalytic activity">
    <reaction evidence="10">
        <text>(R)-lactate + 2 Fe(III)-[cytochrome c] = 2 Fe(II)-[cytochrome c] + pyruvate + 2 H(+)</text>
        <dbReference type="Rhea" id="RHEA:13521"/>
        <dbReference type="Rhea" id="RHEA-COMP:10350"/>
        <dbReference type="Rhea" id="RHEA-COMP:14399"/>
        <dbReference type="ChEBI" id="CHEBI:15361"/>
        <dbReference type="ChEBI" id="CHEBI:15378"/>
        <dbReference type="ChEBI" id="CHEBI:16004"/>
        <dbReference type="ChEBI" id="CHEBI:29033"/>
        <dbReference type="ChEBI" id="CHEBI:29034"/>
        <dbReference type="EC" id="1.1.2.4"/>
    </reaction>
</comment>
<gene>
    <name evidence="13" type="ORF">BMF94_1313</name>
</gene>
<sequence length="601" mass="64713">MLTRSTAPMRSLLRRPAATVGQIRQLASSPQVHPLSRRPTPSGPAAIRPGPQRGPRPPQREQRWSNLTLILLATLTGSVTYALGRVEGSGNSANSTTQQAYSPPTQERFDKALEEIKAWFPAEELDQSRDTLVSHGYNEWAAHGPTGLPGAVLYPRSTEDVVRIVQTASKFGIPLIPYCAGTSLEGHTTALGYPNNPSEKSAQEKLARDGHVEVDDLVPGLALVLDFAENMNNILQINREDLDAVVQPGVSYDALNAELKERGIPLFFPVDPAPGAQIGGMIGTGASGTNAVRYGTMRDNVLNLTVVLPNGEVIKTRQRAKKSSVGPDLGRLFIGAEGTLGIVTEATLKLAPLLPSTVAVSSFPTIADAAAAARDLVQNGVSLACIELLDEVMVSATNAQTKLGKGRQWPVQPSLFLKFSGTPEQMKLDVARTKTITKANAGSGFTFARNDQEAEDIWYSRKIALWSAIDYLPGAKCWVTDVCVPLSRFPELISETKAEIDAAGILGPIVSHAGDGNFHALLLFRTDEELAKVEKLVHNMVERAQRMDGTATGEHGVGVGKKPYVEDELGSGTVELLRQLKQTIDPLNIMNPGKLIPDRKQ</sequence>
<protein>
    <recommendedName>
        <fullName evidence="9">D-lactate dehydrogenase (cytochrome)</fullName>
        <ecNumber evidence="9">1.1.2.4</ecNumber>
    </recommendedName>
</protein>
<keyword evidence="14" id="KW-1185">Reference proteome</keyword>
<evidence type="ECO:0000256" key="5">
    <source>
        <dbReference type="ARBA" id="ARBA00022827"/>
    </source>
</evidence>
<evidence type="ECO:0000256" key="7">
    <source>
        <dbReference type="ARBA" id="ARBA00023002"/>
    </source>
</evidence>
<keyword evidence="6" id="KW-0809">Transit peptide</keyword>
<dbReference type="STRING" id="741276.A0A2S5BG01"/>
<dbReference type="GO" id="GO:0005739">
    <property type="term" value="C:mitochondrion"/>
    <property type="evidence" value="ECO:0007669"/>
    <property type="project" value="UniProtKB-SubCell"/>
</dbReference>
<dbReference type="FunFam" id="3.30.70.2740:FF:000001">
    <property type="entry name" value="D-lactate dehydrogenase mitochondrial"/>
    <property type="match status" value="1"/>
</dbReference>
<reference evidence="13 14" key="1">
    <citation type="journal article" date="2018" name="Front. Microbiol.">
        <title>Prospects for Fungal Bioremediation of Acidic Radioactive Waste Sites: Characterization and Genome Sequence of Rhodotorula taiwanensis MD1149.</title>
        <authorList>
            <person name="Tkavc R."/>
            <person name="Matrosova V.Y."/>
            <person name="Grichenko O.E."/>
            <person name="Gostincar C."/>
            <person name="Volpe R.P."/>
            <person name="Klimenkova P."/>
            <person name="Gaidamakova E.K."/>
            <person name="Zhou C.E."/>
            <person name="Stewart B.J."/>
            <person name="Lyman M.G."/>
            <person name="Malfatti S.A."/>
            <person name="Rubinfeld B."/>
            <person name="Courtot M."/>
            <person name="Singh J."/>
            <person name="Dalgard C.L."/>
            <person name="Hamilton T."/>
            <person name="Frey K.G."/>
            <person name="Gunde-Cimerman N."/>
            <person name="Dugan L."/>
            <person name="Daly M.J."/>
        </authorList>
    </citation>
    <scope>NUCLEOTIDE SEQUENCE [LARGE SCALE GENOMIC DNA]</scope>
    <source>
        <strain evidence="13 14">MD1149</strain>
    </source>
</reference>
<keyword evidence="4" id="KW-0285">Flavoprotein</keyword>
<evidence type="ECO:0000256" key="1">
    <source>
        <dbReference type="ARBA" id="ARBA00001974"/>
    </source>
</evidence>
<accession>A0A2S5BG01</accession>
<keyword evidence="7" id="KW-0560">Oxidoreductase</keyword>
<keyword evidence="8" id="KW-0496">Mitochondrion</keyword>
<organism evidence="13 14">
    <name type="scientific">Rhodotorula taiwanensis</name>
    <dbReference type="NCBI Taxonomy" id="741276"/>
    <lineage>
        <taxon>Eukaryota</taxon>
        <taxon>Fungi</taxon>
        <taxon>Dikarya</taxon>
        <taxon>Basidiomycota</taxon>
        <taxon>Pucciniomycotina</taxon>
        <taxon>Microbotryomycetes</taxon>
        <taxon>Sporidiobolales</taxon>
        <taxon>Sporidiobolaceae</taxon>
        <taxon>Rhodotorula</taxon>
    </lineage>
</organism>
<evidence type="ECO:0000256" key="10">
    <source>
        <dbReference type="ARBA" id="ARBA00051436"/>
    </source>
</evidence>
<dbReference type="InterPro" id="IPR004113">
    <property type="entry name" value="FAD-bd_oxidored_4_C"/>
</dbReference>
<comment type="caution">
    <text evidence="13">The sequence shown here is derived from an EMBL/GenBank/DDBJ whole genome shotgun (WGS) entry which is preliminary data.</text>
</comment>
<evidence type="ECO:0000256" key="4">
    <source>
        <dbReference type="ARBA" id="ARBA00022630"/>
    </source>
</evidence>
<dbReference type="FunFam" id="3.30.465.10:FF:000016">
    <property type="entry name" value="probable D-lactate dehydrogenase, mitochondrial"/>
    <property type="match status" value="1"/>
</dbReference>
<dbReference type="PANTHER" id="PTHR11748:SF111">
    <property type="entry name" value="D-LACTATE DEHYDROGENASE, MITOCHONDRIAL-RELATED"/>
    <property type="match status" value="1"/>
</dbReference>
<feature type="domain" description="FAD-binding PCMH-type" evidence="12">
    <location>
        <begin position="145"/>
        <end position="353"/>
    </location>
</feature>
<evidence type="ECO:0000313" key="13">
    <source>
        <dbReference type="EMBL" id="POY75690.1"/>
    </source>
</evidence>
<dbReference type="PANTHER" id="PTHR11748">
    <property type="entry name" value="D-LACTATE DEHYDROGENASE"/>
    <property type="match status" value="1"/>
</dbReference>
<evidence type="ECO:0000256" key="2">
    <source>
        <dbReference type="ARBA" id="ARBA00004173"/>
    </source>
</evidence>
<dbReference type="Gene3D" id="1.10.45.10">
    <property type="entry name" value="Vanillyl-alcohol Oxidase, Chain A, domain 4"/>
    <property type="match status" value="1"/>
</dbReference>